<dbReference type="RefSeq" id="WP_130482857.1">
    <property type="nucleotide sequence ID" value="NZ_SGWV01000010.1"/>
</dbReference>
<reference evidence="1 2" key="1">
    <citation type="submission" date="2019-02" db="EMBL/GenBank/DDBJ databases">
        <title>Genomic Encyclopedia of Type Strains, Phase IV (KMG-IV): sequencing the most valuable type-strain genomes for metagenomic binning, comparative biology and taxonomic classification.</title>
        <authorList>
            <person name="Goeker M."/>
        </authorList>
    </citation>
    <scope>NUCLEOTIDE SEQUENCE [LARGE SCALE GENOMIC DNA]</scope>
    <source>
        <strain evidence="1 2">DSM 10617</strain>
    </source>
</reference>
<keyword evidence="2" id="KW-1185">Reference proteome</keyword>
<protein>
    <submittedName>
        <fullName evidence="1">Cysteine-rich CWC protein</fullName>
    </submittedName>
</protein>
<gene>
    <name evidence="1" type="ORF">EV685_3045</name>
</gene>
<comment type="caution">
    <text evidence="1">The sequence shown here is derived from an EMBL/GenBank/DDBJ whole genome shotgun (WGS) entry which is preliminary data.</text>
</comment>
<dbReference type="OrthoDB" id="331868at2"/>
<organism evidence="1 2">
    <name type="scientific">Sphaerotilus mobilis</name>
    <dbReference type="NCBI Taxonomy" id="47994"/>
    <lineage>
        <taxon>Bacteria</taxon>
        <taxon>Pseudomonadati</taxon>
        <taxon>Pseudomonadota</taxon>
        <taxon>Betaproteobacteria</taxon>
        <taxon>Burkholderiales</taxon>
        <taxon>Sphaerotilaceae</taxon>
        <taxon>Sphaerotilus</taxon>
    </lineage>
</organism>
<dbReference type="Proteomes" id="UP000293433">
    <property type="component" value="Unassembled WGS sequence"/>
</dbReference>
<dbReference type="AlphaFoldDB" id="A0A4Q7LI32"/>
<dbReference type="EMBL" id="SGWV01000010">
    <property type="protein sequence ID" value="RZS53417.1"/>
    <property type="molecule type" value="Genomic_DNA"/>
</dbReference>
<dbReference type="InterPro" id="IPR032720">
    <property type="entry name" value="Cys_rich_CWC"/>
</dbReference>
<evidence type="ECO:0000313" key="1">
    <source>
        <dbReference type="EMBL" id="RZS53417.1"/>
    </source>
</evidence>
<evidence type="ECO:0000313" key="2">
    <source>
        <dbReference type="Proteomes" id="UP000293433"/>
    </source>
</evidence>
<dbReference type="Pfam" id="PF14375">
    <property type="entry name" value="Cys_rich_CWC"/>
    <property type="match status" value="1"/>
</dbReference>
<sequence length="78" mass="7990">MPEHRLATDPAALPDRCPRCGGPFRCGMNDPGPCACTRVSLDAATLASLRSQYTGCLCLDCLAALSGTAAAPSGPDPR</sequence>
<name>A0A4Q7LI32_9BURK</name>
<accession>A0A4Q7LI32</accession>
<proteinExistence type="predicted"/>